<dbReference type="RefSeq" id="WP_249994181.1">
    <property type="nucleotide sequence ID" value="NZ_CP116221.1"/>
</dbReference>
<dbReference type="Proteomes" id="UP001202717">
    <property type="component" value="Chromosome"/>
</dbReference>
<dbReference type="InterPro" id="IPR035986">
    <property type="entry name" value="PKD_dom_sf"/>
</dbReference>
<dbReference type="InterPro" id="IPR013783">
    <property type="entry name" value="Ig-like_fold"/>
</dbReference>
<reference evidence="3 4" key="1">
    <citation type="submission" date="2023-01" db="EMBL/GenBank/DDBJ databases">
        <title>Psychroserpens ponticola sp. nov., isolated from seawater.</title>
        <authorList>
            <person name="Kristyanto S."/>
            <person name="Jung J."/>
            <person name="Kim J.M."/>
            <person name="Jeon C.O."/>
        </authorList>
    </citation>
    <scope>NUCLEOTIDE SEQUENCE [LARGE SCALE GENOMIC DNA]</scope>
    <source>
        <strain evidence="3 4">MSW6</strain>
    </source>
</reference>
<organism evidence="3 4">
    <name type="scientific">Psychroserpens ponticola</name>
    <dbReference type="NCBI Taxonomy" id="2932268"/>
    <lineage>
        <taxon>Bacteria</taxon>
        <taxon>Pseudomonadati</taxon>
        <taxon>Bacteroidota</taxon>
        <taxon>Flavobacteriia</taxon>
        <taxon>Flavobacteriales</taxon>
        <taxon>Flavobacteriaceae</taxon>
        <taxon>Psychroserpens</taxon>
    </lineage>
</organism>
<proteinExistence type="predicted"/>
<keyword evidence="1" id="KW-0732">Signal</keyword>
<dbReference type="InterPro" id="IPR026444">
    <property type="entry name" value="Secre_tail"/>
</dbReference>
<sequence>MKKTILLLLIYFSYQNSYCQWENLDSGINDNLSGIVFFEDTGIVSAENGLYYTLNGGNGSSNWQRFEITDNTQNATLYNNTAFNKCFSNPDNTDNTFKIFAVGRNTTTNKAVILSVEFPSLNYDIVTINVSNSGLNDIAYSSTFDRYFAVGDNGIFVSIPDNISNYSVLNTSFTEDLKAISFNNSGLSAKIGSVEKHHKVSINSATSQISTTYETPNETYTDILYSSTSSAYGVNDRYLRLYLASVVEYPNYNYGTLNGNTIFSRDNRNFIGTDHGIFMSNTSKDILEYQPSSLNYNITEFWNVNLDDSTLYACGSNGVILRNLDPTNEAEPFAFITSAEGQCVSTLATEIEAEIGSSTSCNWYINNVVQSSNCESFNYIFDTVGIYEIKLQVENNGLFTEHTRSIHVVNPPQIDKPISIIDAILCHEEPLEIQLENSEPDVKYLLYKQGSNEIFGASVEGNGATITFNTAPLNETGTYYLKSQNVFATNCDNSFTNTFDIIVEQTEAKFHTGLINAATNEVIDFFEQCTEASYYNWDFENATTVSSTLANPTNVFNSNGTYDVTLTANSENFCEDQITLSSPYIYNEPSDDQTCWSYLNESKNPSWTGFGNKDISNLTKVSDGYLTGGFYRNEVFGTNHGVSLNLENNQGGFLSKHNFKGVLKWLVYFTGSPLNGNSSGTNSMNASVEDQLGNIYIGFDINTNSGKFYDNTGNSVDLSSGGYIIKLNSKGEFIWSMRIRTFYPTGLTVDNNNDLIITGTYDLSNDNNHFVYLDDVQTDEVGTIIFPNNSNRYCNGIIKSDPNGNILWDNEIFSTSGTFGTPYHAERIGVDSNNNYYVQGQYKNEMFIYHTGSSVSTDLDYHVYEPGGSYYSHLFKLNSSGALSWVTRSYSTNSGEYNNVQMNDAITDDNGNTYITGTNRYFNTNYNHIHTVENADGTLFTNSSLAKSYYLKKIGADGFCDWIIGSDSENSDVNTVGYKLDLLNDRINVMCASKTTTDGSESIIFNDINNNTTSISIENTSVFIGNYTTEGLLAKVNVFNNVDLGNIISFQGFFCNPLNNYYVGTYSGDSSSSTDGLMLFFNDTCATIYDNNLSVDDYNITAGDLLLFPNPNNGDFTLRINKNYAQVKIKVYNLLGQVIVNNQHNNKKDIPIQIEGETGVYIAEIIIDNTYKRNIKILKY</sequence>
<dbReference type="CDD" id="cd00146">
    <property type="entry name" value="PKD"/>
    <property type="match status" value="1"/>
</dbReference>
<accession>A0ABY7S2N8</accession>
<keyword evidence="4" id="KW-1185">Reference proteome</keyword>
<dbReference type="PROSITE" id="PS50093">
    <property type="entry name" value="PKD"/>
    <property type="match status" value="1"/>
</dbReference>
<dbReference type="EMBL" id="CP116221">
    <property type="protein sequence ID" value="WCO03171.1"/>
    <property type="molecule type" value="Genomic_DNA"/>
</dbReference>
<dbReference type="InterPro" id="IPR000601">
    <property type="entry name" value="PKD_dom"/>
</dbReference>
<name>A0ABY7S2N8_9FLAO</name>
<gene>
    <name evidence="3" type="ORF">MUN68_006660</name>
</gene>
<evidence type="ECO:0000313" key="3">
    <source>
        <dbReference type="EMBL" id="WCO03171.1"/>
    </source>
</evidence>
<dbReference type="Gene3D" id="2.60.40.10">
    <property type="entry name" value="Immunoglobulins"/>
    <property type="match status" value="1"/>
</dbReference>
<dbReference type="SUPFAM" id="SSF49299">
    <property type="entry name" value="PKD domain"/>
    <property type="match status" value="2"/>
</dbReference>
<evidence type="ECO:0000313" key="4">
    <source>
        <dbReference type="Proteomes" id="UP001202717"/>
    </source>
</evidence>
<dbReference type="Pfam" id="PF18962">
    <property type="entry name" value="Por_Secre_tail"/>
    <property type="match status" value="1"/>
</dbReference>
<feature type="domain" description="PKD" evidence="2">
    <location>
        <begin position="535"/>
        <end position="570"/>
    </location>
</feature>
<evidence type="ECO:0000256" key="1">
    <source>
        <dbReference type="ARBA" id="ARBA00022729"/>
    </source>
</evidence>
<dbReference type="NCBIfam" id="TIGR04183">
    <property type="entry name" value="Por_Secre_tail"/>
    <property type="match status" value="1"/>
</dbReference>
<evidence type="ECO:0000259" key="2">
    <source>
        <dbReference type="PROSITE" id="PS50093"/>
    </source>
</evidence>
<protein>
    <submittedName>
        <fullName evidence="3">T9SS type A sorting domain-containing protein</fullName>
    </submittedName>
</protein>